<gene>
    <name evidence="4" type="ORF">E6H01_03715</name>
</gene>
<evidence type="ECO:0000313" key="5">
    <source>
        <dbReference type="Proteomes" id="UP000319353"/>
    </source>
</evidence>
<dbReference type="AlphaFoldDB" id="A0A537LAH9"/>
<name>A0A537LAH9_9BACT</name>
<organism evidence="4 5">
    <name type="scientific">Candidatus Segetimicrobium genomatis</name>
    <dbReference type="NCBI Taxonomy" id="2569760"/>
    <lineage>
        <taxon>Bacteria</taxon>
        <taxon>Bacillati</taxon>
        <taxon>Candidatus Sysuimicrobiota</taxon>
        <taxon>Candidatus Sysuimicrobiia</taxon>
        <taxon>Candidatus Sysuimicrobiales</taxon>
        <taxon>Candidatus Segetimicrobiaceae</taxon>
        <taxon>Candidatus Segetimicrobium</taxon>
    </lineage>
</organism>
<evidence type="ECO:0000259" key="3">
    <source>
        <dbReference type="Pfam" id="PF00501"/>
    </source>
</evidence>
<evidence type="ECO:0000256" key="2">
    <source>
        <dbReference type="ARBA" id="ARBA00022840"/>
    </source>
</evidence>
<keyword evidence="4" id="KW-0436">Ligase</keyword>
<dbReference type="SUPFAM" id="SSF56801">
    <property type="entry name" value="Acetyl-CoA synthetase-like"/>
    <property type="match status" value="1"/>
</dbReference>
<dbReference type="InterPro" id="IPR042099">
    <property type="entry name" value="ANL_N_sf"/>
</dbReference>
<evidence type="ECO:0000313" key="4">
    <source>
        <dbReference type="EMBL" id="TMJ05035.1"/>
    </source>
</evidence>
<keyword evidence="2" id="KW-0067">ATP-binding</keyword>
<keyword evidence="1" id="KW-0547">Nucleotide-binding</keyword>
<dbReference type="InterPro" id="IPR000873">
    <property type="entry name" value="AMP-dep_synth/lig_dom"/>
</dbReference>
<dbReference type="PANTHER" id="PTHR43272:SF33">
    <property type="entry name" value="AMP-BINDING DOMAIN-CONTAINING PROTEIN-RELATED"/>
    <property type="match status" value="1"/>
</dbReference>
<comment type="caution">
    <text evidence="4">The sequence shown here is derived from an EMBL/GenBank/DDBJ whole genome shotgun (WGS) entry which is preliminary data.</text>
</comment>
<dbReference type="GO" id="GO:0016020">
    <property type="term" value="C:membrane"/>
    <property type="evidence" value="ECO:0007669"/>
    <property type="project" value="TreeGrafter"/>
</dbReference>
<feature type="domain" description="AMP-dependent synthetase/ligase" evidence="3">
    <location>
        <begin position="29"/>
        <end position="447"/>
    </location>
</feature>
<dbReference type="EMBL" id="VBAL01000034">
    <property type="protein sequence ID" value="TMJ05035.1"/>
    <property type="molecule type" value="Genomic_DNA"/>
</dbReference>
<sequence length="638" mass="72506">MATLVERPTHLPPRFALDAAADTFPKLLRRNAGLFDDRIAFREKDRGVWRPITWREYYRHARAFGLGLVALGLRRAQILALVGDNRPELFYAALGAQSVGAITYGLYQDSLAEQLTHLVDFSDAQYVFCEDQEQADKVLEMETRLPKVRRIVVEDWRGMWRYGHPKLVSFAEVLRLGRDLETSQPELFDQLVNAGQADDLAIFCQTSGTTALPKLAMLSHRHLIAQGMNFHAVEPHIGRGDDFVSYLPFAWIGEQMVSTTLHQLVGFTVNFPEEPETAQRDFREIGPHFTFAPARIYESLHTAVTVRILDAGRLRQWACAWALAVGGRVVDLRAQSMPVPWWLQVQHAMARWLVYRPVLDKIGFARIRVAWNGGSPLGPDYFKFFHALGVNLKQIYGQTEIAGISCVHRDGRVHFWTMGFPIANTDLRITDEGEIISRSPSVFLGYYKNADATAQALREGWLYTGDYGAVDPTGDVIMFDRMSDVITLGDGSKMSPWVIEAMLKFTPYIQEAMVVCAPGGSTLAAILNIEMRSLGKWAEDRGIAYTSYADLSQKRHVLDLLHGIVRDVNRRLRPEWRVRRFVSLYKEFHPDDDELTRTRKLRRPGQATFDATLQVRYEDGTTREIKTTLQITDVDQSE</sequence>
<protein>
    <submittedName>
        <fullName evidence="4">Long-chain fatty acid--CoA ligase</fullName>
    </submittedName>
</protein>
<proteinExistence type="predicted"/>
<dbReference type="Proteomes" id="UP000319353">
    <property type="component" value="Unassembled WGS sequence"/>
</dbReference>
<dbReference type="PANTHER" id="PTHR43272">
    <property type="entry name" value="LONG-CHAIN-FATTY-ACID--COA LIGASE"/>
    <property type="match status" value="1"/>
</dbReference>
<dbReference type="GO" id="GO:0005524">
    <property type="term" value="F:ATP binding"/>
    <property type="evidence" value="ECO:0007669"/>
    <property type="project" value="UniProtKB-KW"/>
</dbReference>
<reference evidence="4 5" key="1">
    <citation type="journal article" date="2019" name="Nat. Microbiol.">
        <title>Mediterranean grassland soil C-N compound turnover is dependent on rainfall and depth, and is mediated by genomically divergent microorganisms.</title>
        <authorList>
            <person name="Diamond S."/>
            <person name="Andeer P.F."/>
            <person name="Li Z."/>
            <person name="Crits-Christoph A."/>
            <person name="Burstein D."/>
            <person name="Anantharaman K."/>
            <person name="Lane K.R."/>
            <person name="Thomas B.C."/>
            <person name="Pan C."/>
            <person name="Northen T.R."/>
            <person name="Banfield J.F."/>
        </authorList>
    </citation>
    <scope>NUCLEOTIDE SEQUENCE [LARGE SCALE GENOMIC DNA]</scope>
    <source>
        <strain evidence="4">NP_4</strain>
    </source>
</reference>
<dbReference type="GO" id="GO:0004467">
    <property type="term" value="F:long-chain fatty acid-CoA ligase activity"/>
    <property type="evidence" value="ECO:0007669"/>
    <property type="project" value="TreeGrafter"/>
</dbReference>
<dbReference type="Pfam" id="PF00501">
    <property type="entry name" value="AMP-binding"/>
    <property type="match status" value="1"/>
</dbReference>
<evidence type="ECO:0000256" key="1">
    <source>
        <dbReference type="ARBA" id="ARBA00022741"/>
    </source>
</evidence>
<accession>A0A537LAH9</accession>
<dbReference type="Gene3D" id="3.40.50.12780">
    <property type="entry name" value="N-terminal domain of ligase-like"/>
    <property type="match status" value="1"/>
</dbReference>